<dbReference type="Gene3D" id="1.20.1250.20">
    <property type="entry name" value="MFS general substrate transporter like domains"/>
    <property type="match status" value="1"/>
</dbReference>
<evidence type="ECO:0000313" key="9">
    <source>
        <dbReference type="EMBL" id="EGS18614.1"/>
    </source>
</evidence>
<evidence type="ECO:0000256" key="7">
    <source>
        <dbReference type="SAM" id="MobiDB-lite"/>
    </source>
</evidence>
<organism evidence="10">
    <name type="scientific">Chaetomium thermophilum (strain DSM 1495 / CBS 144.50 / IMI 039719)</name>
    <name type="common">Thermochaetoides thermophila</name>
    <dbReference type="NCBI Taxonomy" id="759272"/>
    <lineage>
        <taxon>Eukaryota</taxon>
        <taxon>Fungi</taxon>
        <taxon>Dikarya</taxon>
        <taxon>Ascomycota</taxon>
        <taxon>Pezizomycotina</taxon>
        <taxon>Sordariomycetes</taxon>
        <taxon>Sordariomycetidae</taxon>
        <taxon>Sordariales</taxon>
        <taxon>Chaetomiaceae</taxon>
        <taxon>Thermochaetoides</taxon>
    </lineage>
</organism>
<feature type="transmembrane region" description="Helical" evidence="8">
    <location>
        <begin position="832"/>
        <end position="854"/>
    </location>
</feature>
<sequence>MKANDNGTPKGPPRSQSGNDQSSIRFLNGPYCCSDVQFDAKEAIVVGWGGAKTYFKALQQLSASHHARLDNTSEFSTDPDNSQVPDTDINDPSGAPSSNSITGTDPQATPDQILNHGPGEASRAWGRRIHQLADGRVYEELPLRHAASSGEAYISGFVETPERGPRHSPREIEEGQSNLSSRKSTLVSGGSTPIDFKFKRAVSDMEHLLEEVMELAKQVTEQDDNYGCISPLELKDARIPSPRIVDAPAEAAHGFMSGAIIDNPRVAELNLTPQAQASKQASTNARQQKQLKRYQSAPGMRNTSGREHEMMAPVRLRRSKRSRLTIPERWKEDLPDEQPSQVTQRDRPPVTLISVRKDSEPRSREVKAGDDAPREPGCLFHMKLLRKSQSWRHPRVSPSPRRTRSYRFEVNPRFDNEKDCVQDVPTMPRDKHLKPVKERRRDTSTASCFDGVMDEDDITPIDTHIQQPSMDNTPNIRQPYMSLPPIQRPTEHDLKPSAVQQTNLSITPEIPSSSGQITDVTPARDWSPLRKRFTATVACLSTTAVGIVIGMYAGLVPAIQYRIADAGHHVILGNVLLYLGLAISSFVTWPLPLSKSRRLGRKPYVVGGLAAAIPLLIPQAIASSYALGPGYRYYLAEYGLHWWRWVVLAVSRGLMGIALGVPSANWMGVLMDLFGASLMSGNPHQEWVDETDVRRRGGGMGVWLGLGTWCFTGSLGVGFAVGASIIDGGRSPAWAFGVAGGILLVLLGLNIACPEVRPRLDTAAKQQKNGKDKNDAVKTPWWLVALQGMSLSAEMLRQPGFLVIAVYTGWIYAQIVLIIVLLGALASRYYTLRSTLVGLCVAFISIGGIIAIPFQKANLFSRWRHHQGPTSADTLDDRFVWTSHFVRRAVFCIFLPLFGIAYTVASAGPPIPVEIPTLLAAGIGGLSALAISECNGLIMETFDTSDLPVTSSSASPRKVDQSQWVDPSSYPRVAAGFAVCHAIGFVLAAIATAVGGSAQRHLGQQAATGVVAGILLILTGLLLAVLIRFRNVHIIPNCKTLEMDRWTEMRRESLRRQSQRSSARTSRTSSMAASNHISPTNNKALSVLATDDLAEMDMWRPILLGNPSCKMRRVNVLELGALSRWTEIRKTNRLIDQRAAAHLNRAALGSAAVAVEEATGIAGLVRKVSHRRRHHHHRGTDEEEFHSYNHHFGRDLPFHHGRRHVRGAENEDAQGIELAILGRIDGQENPPAHAGLQGNRENAAEQRIEKARDEFVGSSFDDYGTLRAREVKMRKVTGGEVKMTF</sequence>
<evidence type="ECO:0000256" key="1">
    <source>
        <dbReference type="ARBA" id="ARBA00004651"/>
    </source>
</evidence>
<feature type="compositionally biased region" description="Basic and acidic residues" evidence="7">
    <location>
        <begin position="160"/>
        <end position="173"/>
    </location>
</feature>
<reference evidence="9 10" key="1">
    <citation type="journal article" date="2011" name="Cell">
        <title>Insight into structure and assembly of the nuclear pore complex by utilizing the genome of a eukaryotic thermophile.</title>
        <authorList>
            <person name="Amlacher S."/>
            <person name="Sarges P."/>
            <person name="Flemming D."/>
            <person name="van Noort V."/>
            <person name="Kunze R."/>
            <person name="Devos D.P."/>
            <person name="Arumugam M."/>
            <person name="Bork P."/>
            <person name="Hurt E."/>
        </authorList>
    </citation>
    <scope>NUCLEOTIDE SEQUENCE [LARGE SCALE GENOMIC DNA]</scope>
    <source>
        <strain evidence="10">DSM 1495 / CBS 144.50 / IMI 039719</strain>
    </source>
</reference>
<dbReference type="PANTHER" id="PTHR23502:SF186">
    <property type="entry name" value="MAJOR FACILITATOR SUPERFAMILY (MFS) PROFILE DOMAIN-CONTAINING PROTEIN"/>
    <property type="match status" value="1"/>
</dbReference>
<feature type="compositionally biased region" description="Polar residues" evidence="7">
    <location>
        <begin position="71"/>
        <end position="85"/>
    </location>
</feature>
<feature type="transmembrane region" description="Helical" evidence="8">
    <location>
        <begin position="973"/>
        <end position="994"/>
    </location>
</feature>
<accession>G0SDL3</accession>
<keyword evidence="3" id="KW-1003">Cell membrane</keyword>
<feature type="transmembrane region" description="Helical" evidence="8">
    <location>
        <begin position="533"/>
        <end position="559"/>
    </location>
</feature>
<dbReference type="KEGG" id="cthr:CTHT_0052190"/>
<keyword evidence="2" id="KW-0813">Transport</keyword>
<feature type="region of interest" description="Disordered" evidence="7">
    <location>
        <begin position="71"/>
        <end position="122"/>
    </location>
</feature>
<feature type="compositionally biased region" description="Basic and acidic residues" evidence="7">
    <location>
        <begin position="355"/>
        <end position="374"/>
    </location>
</feature>
<evidence type="ECO:0000256" key="3">
    <source>
        <dbReference type="ARBA" id="ARBA00022475"/>
    </source>
</evidence>
<comment type="subcellular location">
    <subcellularLocation>
        <location evidence="1">Cell membrane</location>
        <topology evidence="1">Multi-pass membrane protein</topology>
    </subcellularLocation>
</comment>
<evidence type="ECO:0000256" key="4">
    <source>
        <dbReference type="ARBA" id="ARBA00022692"/>
    </source>
</evidence>
<evidence type="ECO:0000256" key="6">
    <source>
        <dbReference type="ARBA" id="ARBA00023136"/>
    </source>
</evidence>
<feature type="transmembrane region" description="Helical" evidence="8">
    <location>
        <begin position="571"/>
        <end position="591"/>
    </location>
</feature>
<feature type="compositionally biased region" description="Polar residues" evidence="7">
    <location>
        <begin position="95"/>
        <end position="112"/>
    </location>
</feature>
<feature type="region of interest" description="Disordered" evidence="7">
    <location>
        <begin position="1"/>
        <end position="26"/>
    </location>
</feature>
<dbReference type="OrthoDB" id="10250282at2759"/>
<dbReference type="CDD" id="cd06174">
    <property type="entry name" value="MFS"/>
    <property type="match status" value="1"/>
</dbReference>
<feature type="compositionally biased region" description="Polar residues" evidence="7">
    <location>
        <begin position="175"/>
        <end position="188"/>
    </location>
</feature>
<dbReference type="GeneID" id="18259257"/>
<feature type="transmembrane region" description="Helical" evidence="8">
    <location>
        <begin position="603"/>
        <end position="622"/>
    </location>
</feature>
<dbReference type="HOGENOM" id="CLU_262720_0_0_1"/>
<feature type="region of interest" description="Disordered" evidence="7">
    <location>
        <begin position="433"/>
        <end position="454"/>
    </location>
</feature>
<evidence type="ECO:0000256" key="5">
    <source>
        <dbReference type="ARBA" id="ARBA00022989"/>
    </source>
</evidence>
<evidence type="ECO:0008006" key="11">
    <source>
        <dbReference type="Google" id="ProtNLM"/>
    </source>
</evidence>
<keyword evidence="5 8" id="KW-1133">Transmembrane helix</keyword>
<dbReference type="InterPro" id="IPR036259">
    <property type="entry name" value="MFS_trans_sf"/>
</dbReference>
<evidence type="ECO:0000256" key="8">
    <source>
        <dbReference type="SAM" id="Phobius"/>
    </source>
</evidence>
<feature type="transmembrane region" description="Helical" evidence="8">
    <location>
        <begin position="1006"/>
        <end position="1029"/>
    </location>
</feature>
<evidence type="ECO:0000256" key="2">
    <source>
        <dbReference type="ARBA" id="ARBA00022448"/>
    </source>
</evidence>
<feature type="transmembrane region" description="Helical" evidence="8">
    <location>
        <begin position="801"/>
        <end position="826"/>
    </location>
</feature>
<feature type="compositionally biased region" description="Polar residues" evidence="7">
    <location>
        <begin position="275"/>
        <end position="288"/>
    </location>
</feature>
<feature type="region of interest" description="Disordered" evidence="7">
    <location>
        <begin position="1052"/>
        <end position="1078"/>
    </location>
</feature>
<feature type="compositionally biased region" description="Low complexity" evidence="7">
    <location>
        <begin position="1059"/>
        <end position="1074"/>
    </location>
</feature>
<name>G0SDL3_CHATD</name>
<feature type="transmembrane region" description="Helical" evidence="8">
    <location>
        <begin position="885"/>
        <end position="905"/>
    </location>
</feature>
<feature type="transmembrane region" description="Helical" evidence="8">
    <location>
        <begin position="702"/>
        <end position="726"/>
    </location>
</feature>
<feature type="compositionally biased region" description="Polar residues" evidence="7">
    <location>
        <begin position="14"/>
        <end position="25"/>
    </location>
</feature>
<feature type="transmembrane region" description="Helical" evidence="8">
    <location>
        <begin position="732"/>
        <end position="752"/>
    </location>
</feature>
<dbReference type="GO" id="GO:0005886">
    <property type="term" value="C:plasma membrane"/>
    <property type="evidence" value="ECO:0007669"/>
    <property type="project" value="UniProtKB-SubCell"/>
</dbReference>
<dbReference type="SUPFAM" id="SSF103473">
    <property type="entry name" value="MFS general substrate transporter"/>
    <property type="match status" value="1"/>
</dbReference>
<evidence type="ECO:0000313" key="10">
    <source>
        <dbReference type="Proteomes" id="UP000008066"/>
    </source>
</evidence>
<dbReference type="EMBL" id="GL988045">
    <property type="protein sequence ID" value="EGS18614.1"/>
    <property type="molecule type" value="Genomic_DNA"/>
</dbReference>
<proteinExistence type="predicted"/>
<protein>
    <recommendedName>
        <fullName evidence="11">Polyamine transport protein</fullName>
    </recommendedName>
</protein>
<dbReference type="GO" id="GO:0022857">
    <property type="term" value="F:transmembrane transporter activity"/>
    <property type="evidence" value="ECO:0007669"/>
    <property type="project" value="TreeGrafter"/>
</dbReference>
<dbReference type="RefSeq" id="XP_006695559.1">
    <property type="nucleotide sequence ID" value="XM_006695496.1"/>
</dbReference>
<dbReference type="eggNOG" id="ENOG502RYRH">
    <property type="taxonomic scope" value="Eukaryota"/>
</dbReference>
<feature type="transmembrane region" description="Helical" evidence="8">
    <location>
        <begin position="642"/>
        <end position="661"/>
    </location>
</feature>
<dbReference type="PANTHER" id="PTHR23502">
    <property type="entry name" value="MAJOR FACILITATOR SUPERFAMILY"/>
    <property type="match status" value="1"/>
</dbReference>
<feature type="compositionally biased region" description="Basic and acidic residues" evidence="7">
    <location>
        <begin position="433"/>
        <end position="443"/>
    </location>
</feature>
<keyword evidence="6 8" id="KW-0472">Membrane</keyword>
<keyword evidence="4 8" id="KW-0812">Transmembrane</keyword>
<keyword evidence="10" id="KW-1185">Reference proteome</keyword>
<dbReference type="Proteomes" id="UP000008066">
    <property type="component" value="Unassembled WGS sequence"/>
</dbReference>
<feature type="region of interest" description="Disordered" evidence="7">
    <location>
        <begin position="158"/>
        <end position="188"/>
    </location>
</feature>
<gene>
    <name evidence="9" type="ORF">CTHT_0052190</name>
</gene>
<feature type="region of interest" description="Disordered" evidence="7">
    <location>
        <begin position="275"/>
        <end position="376"/>
    </location>
</feature>
<dbReference type="STRING" id="759272.G0SDL3"/>